<dbReference type="InterPro" id="IPR004358">
    <property type="entry name" value="Sig_transdc_His_kin-like_C"/>
</dbReference>
<evidence type="ECO:0000313" key="8">
    <source>
        <dbReference type="EMBL" id="MCZ0864175.1"/>
    </source>
</evidence>
<protein>
    <recommendedName>
        <fullName evidence="2">histidine kinase</fullName>
        <ecNumber evidence="2">2.7.13.3</ecNumber>
    </recommendedName>
</protein>
<dbReference type="InterPro" id="IPR003594">
    <property type="entry name" value="HATPase_dom"/>
</dbReference>
<dbReference type="EMBL" id="JAPTGG010000002">
    <property type="protein sequence ID" value="MCZ0864175.1"/>
    <property type="molecule type" value="Genomic_DNA"/>
</dbReference>
<comment type="caution">
    <text evidence="8">The sequence shown here is derived from an EMBL/GenBank/DDBJ whole genome shotgun (WGS) entry which is preliminary data.</text>
</comment>
<dbReference type="GO" id="GO:0005886">
    <property type="term" value="C:plasma membrane"/>
    <property type="evidence" value="ECO:0007669"/>
    <property type="project" value="TreeGrafter"/>
</dbReference>
<dbReference type="AlphaFoldDB" id="A0A9J6RIZ9"/>
<organism evidence="8 9">
    <name type="scientific">Dasania phycosphaerae</name>
    <dbReference type="NCBI Taxonomy" id="2950436"/>
    <lineage>
        <taxon>Bacteria</taxon>
        <taxon>Pseudomonadati</taxon>
        <taxon>Pseudomonadota</taxon>
        <taxon>Gammaproteobacteria</taxon>
        <taxon>Cellvibrionales</taxon>
        <taxon>Spongiibacteraceae</taxon>
        <taxon>Dasania</taxon>
    </lineage>
</organism>
<dbReference type="EC" id="2.7.13.3" evidence="2"/>
<dbReference type="RefSeq" id="WP_258330330.1">
    <property type="nucleotide sequence ID" value="NZ_JAPTGG010000002.1"/>
</dbReference>
<name>A0A9J6RIZ9_9GAMM</name>
<keyword evidence="5 8" id="KW-0418">Kinase</keyword>
<dbReference type="InterPro" id="IPR005467">
    <property type="entry name" value="His_kinase_dom"/>
</dbReference>
<sequence length="225" mass="25061">MSNNKIDFPMLLASSVHDIKNSLGMLLNSLESMIDINDSDTEKRHQFSVLHGEASRINHSLIHLLGLYRLDNNQLSINNQEVYLEDFLEEQAASQQLLFDINNIKLNIHCDPNLSGYFDENLIAGVVGNILVNCAKYTQDRIDIYCDKVDAGIVIQIKDNGSGYPQSIIDKLSNNERSLDFNTGSTNLGLFFAAEIAKLHRCKEKTGSISLSNHDNGGCFTLSLP</sequence>
<evidence type="ECO:0000256" key="1">
    <source>
        <dbReference type="ARBA" id="ARBA00000085"/>
    </source>
</evidence>
<comment type="catalytic activity">
    <reaction evidence="1">
        <text>ATP + protein L-histidine = ADP + protein N-phospho-L-histidine.</text>
        <dbReference type="EC" id="2.7.13.3"/>
    </reaction>
</comment>
<evidence type="ECO:0000256" key="5">
    <source>
        <dbReference type="ARBA" id="ARBA00022777"/>
    </source>
</evidence>
<keyword evidence="6" id="KW-0902">Two-component regulatory system</keyword>
<dbReference type="GO" id="GO:0004721">
    <property type="term" value="F:phosphoprotein phosphatase activity"/>
    <property type="evidence" value="ECO:0007669"/>
    <property type="project" value="TreeGrafter"/>
</dbReference>
<evidence type="ECO:0000259" key="7">
    <source>
        <dbReference type="PROSITE" id="PS50109"/>
    </source>
</evidence>
<dbReference type="GO" id="GO:0000155">
    <property type="term" value="F:phosphorelay sensor kinase activity"/>
    <property type="evidence" value="ECO:0007669"/>
    <property type="project" value="TreeGrafter"/>
</dbReference>
<dbReference type="PRINTS" id="PR00344">
    <property type="entry name" value="BCTRLSENSOR"/>
</dbReference>
<accession>A0A9J6RIZ9</accession>
<keyword evidence="9" id="KW-1185">Reference proteome</keyword>
<dbReference type="PANTHER" id="PTHR45453">
    <property type="entry name" value="PHOSPHATE REGULON SENSOR PROTEIN PHOR"/>
    <property type="match status" value="1"/>
</dbReference>
<keyword evidence="4" id="KW-0808">Transferase</keyword>
<dbReference type="Gene3D" id="3.30.565.10">
    <property type="entry name" value="Histidine kinase-like ATPase, C-terminal domain"/>
    <property type="match status" value="1"/>
</dbReference>
<reference evidence="8 9" key="1">
    <citation type="submission" date="2022-12" db="EMBL/GenBank/DDBJ databases">
        <title>Dasania phycosphaerae sp. nov., isolated from particulate material of the south coast of Korea.</title>
        <authorList>
            <person name="Jiang Y."/>
        </authorList>
    </citation>
    <scope>NUCLEOTIDE SEQUENCE [LARGE SCALE GENOMIC DNA]</scope>
    <source>
        <strain evidence="8 9">GY-19</strain>
    </source>
</reference>
<evidence type="ECO:0000256" key="4">
    <source>
        <dbReference type="ARBA" id="ARBA00022679"/>
    </source>
</evidence>
<dbReference type="InterPro" id="IPR036890">
    <property type="entry name" value="HATPase_C_sf"/>
</dbReference>
<dbReference type="Proteomes" id="UP001069090">
    <property type="component" value="Unassembled WGS sequence"/>
</dbReference>
<evidence type="ECO:0000256" key="2">
    <source>
        <dbReference type="ARBA" id="ARBA00012438"/>
    </source>
</evidence>
<dbReference type="PROSITE" id="PS50109">
    <property type="entry name" value="HIS_KIN"/>
    <property type="match status" value="1"/>
</dbReference>
<gene>
    <name evidence="8" type="ORF">O0V09_03125</name>
</gene>
<evidence type="ECO:0000256" key="6">
    <source>
        <dbReference type="ARBA" id="ARBA00023012"/>
    </source>
</evidence>
<dbReference type="PANTHER" id="PTHR45453:SF1">
    <property type="entry name" value="PHOSPHATE REGULON SENSOR PROTEIN PHOR"/>
    <property type="match status" value="1"/>
</dbReference>
<dbReference type="Pfam" id="PF02518">
    <property type="entry name" value="HATPase_c"/>
    <property type="match status" value="1"/>
</dbReference>
<dbReference type="SMART" id="SM00387">
    <property type="entry name" value="HATPase_c"/>
    <property type="match status" value="1"/>
</dbReference>
<dbReference type="GO" id="GO:0016036">
    <property type="term" value="P:cellular response to phosphate starvation"/>
    <property type="evidence" value="ECO:0007669"/>
    <property type="project" value="TreeGrafter"/>
</dbReference>
<evidence type="ECO:0000313" key="9">
    <source>
        <dbReference type="Proteomes" id="UP001069090"/>
    </source>
</evidence>
<keyword evidence="3" id="KW-0597">Phosphoprotein</keyword>
<evidence type="ECO:0000256" key="3">
    <source>
        <dbReference type="ARBA" id="ARBA00022553"/>
    </source>
</evidence>
<proteinExistence type="predicted"/>
<dbReference type="SUPFAM" id="SSF55874">
    <property type="entry name" value="ATPase domain of HSP90 chaperone/DNA topoisomerase II/histidine kinase"/>
    <property type="match status" value="1"/>
</dbReference>
<dbReference type="InterPro" id="IPR050351">
    <property type="entry name" value="BphY/WalK/GraS-like"/>
</dbReference>
<feature type="domain" description="Histidine kinase" evidence="7">
    <location>
        <begin position="14"/>
        <end position="225"/>
    </location>
</feature>